<gene>
    <name evidence="1" type="ORF">Gaeavirus27_1</name>
</gene>
<protein>
    <submittedName>
        <fullName evidence="1">Uncharacterized protein</fullName>
    </submittedName>
</protein>
<reference evidence="1" key="1">
    <citation type="submission" date="2018-10" db="EMBL/GenBank/DDBJ databases">
        <title>Hidden diversity of soil giant viruses.</title>
        <authorList>
            <person name="Schulz F."/>
            <person name="Alteio L."/>
            <person name="Goudeau D."/>
            <person name="Ryan E.M."/>
            <person name="Malmstrom R.R."/>
            <person name="Blanchard J."/>
            <person name="Woyke T."/>
        </authorList>
    </citation>
    <scope>NUCLEOTIDE SEQUENCE</scope>
    <source>
        <strain evidence="1">GAV1</strain>
    </source>
</reference>
<organism evidence="1">
    <name type="scientific">Gaeavirus sp</name>
    <dbReference type="NCBI Taxonomy" id="2487767"/>
    <lineage>
        <taxon>Viruses</taxon>
        <taxon>Varidnaviria</taxon>
        <taxon>Bamfordvirae</taxon>
        <taxon>Nucleocytoviricota</taxon>
        <taxon>Megaviricetes</taxon>
        <taxon>Imitervirales</taxon>
        <taxon>Mimiviridae</taxon>
        <taxon>Klosneuvirinae</taxon>
    </lineage>
</organism>
<dbReference type="EMBL" id="MK072225">
    <property type="protein sequence ID" value="AYV80295.1"/>
    <property type="molecule type" value="Genomic_DNA"/>
</dbReference>
<evidence type="ECO:0000313" key="1">
    <source>
        <dbReference type="EMBL" id="AYV80295.1"/>
    </source>
</evidence>
<proteinExistence type="predicted"/>
<name>A0A3G4ZZE3_9VIRU</name>
<sequence>NDVNFPKSIVNMSLGCDYDRTSEYTKFPSKLKFLSIVNPMHLLDNLPATVEEIEIGRVEFDITNLPCGVKKVSFMNHTNDLLSYAKKLKVPYGCIITDHDGNELN</sequence>
<accession>A0A3G4ZZE3</accession>
<feature type="non-terminal residue" evidence="1">
    <location>
        <position position="1"/>
    </location>
</feature>